<evidence type="ECO:0000313" key="2">
    <source>
        <dbReference type="Proteomes" id="UP000821845"/>
    </source>
</evidence>
<dbReference type="Proteomes" id="UP000821845">
    <property type="component" value="Chromosome 1"/>
</dbReference>
<gene>
    <name evidence="1" type="ORF">HPB50_001087</name>
</gene>
<accession>A0ACB7TA94</accession>
<sequence length="534" mass="60891">MSWRPPIQLALSCVYCALRMSFIWLTDWLFPWCDHPSHCFDFGRELAASVNLRVDPCDNFYDHVCGFWNGSHGGSRNQFEILASRTRLLLFEELEKSPHSFSFKAGSRVTAGYQRCLAVAADKQEHTAALHELLAEFHLEWPSLEPPRKEFSFVHFLVGLGLRYDIHPLVKFTLVPYLLTDEGYSLMIGDVDRPQWRTTTADMRADCLRAFAIPLNPKAVAERMVRVRSELFALEVISQAQHPYSPRYYHFNQLSALTRHRINSTTWLDVFNSYLKPDMKVGPDDLILASSQSPFFFLWGVMVRFEKIMADVLLELGWRVVMDEAYAFSATLSECSKVINYRDLPVVSAEICVNTMLKLAPAALGHLLLDAIGRVGMVKRTAALTESIRNASVRSFQTLAWMDANTSRANVINVIYGRLRANNDELRKIKEELMIRIAVEGFEQEYSIVVEREDNATSAMKLQEPLEPIKLPKLTIVPFAGDMRRWSDFCEQCDQMIHCDGILTTTGKFNYLTFFLRGDATSAIVGLATTETCY</sequence>
<proteinExistence type="predicted"/>
<keyword evidence="2" id="KW-1185">Reference proteome</keyword>
<evidence type="ECO:0000313" key="1">
    <source>
        <dbReference type="EMBL" id="KAH6943978.1"/>
    </source>
</evidence>
<reference evidence="1" key="1">
    <citation type="submission" date="2020-05" db="EMBL/GenBank/DDBJ databases">
        <title>Large-scale comparative analyses of tick genomes elucidate their genetic diversity and vector capacities.</title>
        <authorList>
            <person name="Jia N."/>
            <person name="Wang J."/>
            <person name="Shi W."/>
            <person name="Du L."/>
            <person name="Sun Y."/>
            <person name="Zhan W."/>
            <person name="Jiang J."/>
            <person name="Wang Q."/>
            <person name="Zhang B."/>
            <person name="Ji P."/>
            <person name="Sakyi L.B."/>
            <person name="Cui X."/>
            <person name="Yuan T."/>
            <person name="Jiang B."/>
            <person name="Yang W."/>
            <person name="Lam T.T.-Y."/>
            <person name="Chang Q."/>
            <person name="Ding S."/>
            <person name="Wang X."/>
            <person name="Zhu J."/>
            <person name="Ruan X."/>
            <person name="Zhao L."/>
            <person name="Wei J."/>
            <person name="Que T."/>
            <person name="Du C."/>
            <person name="Cheng J."/>
            <person name="Dai P."/>
            <person name="Han X."/>
            <person name="Huang E."/>
            <person name="Gao Y."/>
            <person name="Liu J."/>
            <person name="Shao H."/>
            <person name="Ye R."/>
            <person name="Li L."/>
            <person name="Wei W."/>
            <person name="Wang X."/>
            <person name="Wang C."/>
            <person name="Yang T."/>
            <person name="Huo Q."/>
            <person name="Li W."/>
            <person name="Guo W."/>
            <person name="Chen H."/>
            <person name="Zhou L."/>
            <person name="Ni X."/>
            <person name="Tian J."/>
            <person name="Zhou Y."/>
            <person name="Sheng Y."/>
            <person name="Liu T."/>
            <person name="Pan Y."/>
            <person name="Xia L."/>
            <person name="Li J."/>
            <person name="Zhao F."/>
            <person name="Cao W."/>
        </authorList>
    </citation>
    <scope>NUCLEOTIDE SEQUENCE</scope>
    <source>
        <strain evidence="1">Hyas-2018</strain>
    </source>
</reference>
<protein>
    <submittedName>
        <fullName evidence="1">Uncharacterized protein</fullName>
    </submittedName>
</protein>
<comment type="caution">
    <text evidence="1">The sequence shown here is derived from an EMBL/GenBank/DDBJ whole genome shotgun (WGS) entry which is preliminary data.</text>
</comment>
<dbReference type="EMBL" id="CM023481">
    <property type="protein sequence ID" value="KAH6943978.1"/>
    <property type="molecule type" value="Genomic_DNA"/>
</dbReference>
<name>A0ACB7TA94_HYAAI</name>
<organism evidence="1 2">
    <name type="scientific">Hyalomma asiaticum</name>
    <name type="common">Tick</name>
    <dbReference type="NCBI Taxonomy" id="266040"/>
    <lineage>
        <taxon>Eukaryota</taxon>
        <taxon>Metazoa</taxon>
        <taxon>Ecdysozoa</taxon>
        <taxon>Arthropoda</taxon>
        <taxon>Chelicerata</taxon>
        <taxon>Arachnida</taxon>
        <taxon>Acari</taxon>
        <taxon>Parasitiformes</taxon>
        <taxon>Ixodida</taxon>
        <taxon>Ixodoidea</taxon>
        <taxon>Ixodidae</taxon>
        <taxon>Hyalomminae</taxon>
        <taxon>Hyalomma</taxon>
    </lineage>
</organism>